<organism evidence="15 16">
    <name type="scientific">Amedibacillus dolichus</name>
    <dbReference type="NCBI Taxonomy" id="31971"/>
    <lineage>
        <taxon>Bacteria</taxon>
        <taxon>Bacillati</taxon>
        <taxon>Bacillota</taxon>
        <taxon>Erysipelotrichia</taxon>
        <taxon>Erysipelotrichales</taxon>
        <taxon>Erysipelotrichaceae</taxon>
        <taxon>Amedibacillus</taxon>
    </lineage>
</organism>
<dbReference type="Gene3D" id="3.30.1360.60">
    <property type="entry name" value="Glucose permease domain IIB"/>
    <property type="match status" value="1"/>
</dbReference>
<dbReference type="CDD" id="cd00212">
    <property type="entry name" value="PTS_IIB_glc"/>
    <property type="match status" value="1"/>
</dbReference>
<dbReference type="InterPro" id="IPR018113">
    <property type="entry name" value="PTrfase_EIIB_Cys"/>
</dbReference>
<evidence type="ECO:0000256" key="3">
    <source>
        <dbReference type="ARBA" id="ARBA00022475"/>
    </source>
</evidence>
<keyword evidence="10 12" id="KW-0472">Membrane</keyword>
<gene>
    <name evidence="15" type="ORF">QUV96_09965</name>
</gene>
<dbReference type="InterPro" id="IPR001996">
    <property type="entry name" value="PTS_IIB_1"/>
</dbReference>
<dbReference type="Pfam" id="PF02378">
    <property type="entry name" value="PTS_EIIC"/>
    <property type="match status" value="1"/>
</dbReference>
<evidence type="ECO:0000313" key="16">
    <source>
        <dbReference type="Proteomes" id="UP001529340"/>
    </source>
</evidence>
<reference evidence="15" key="2">
    <citation type="submission" date="2023-06" db="EMBL/GenBank/DDBJ databases">
        <authorList>
            <person name="Zeman M."/>
            <person name="Kubasova T."/>
            <person name="Jahodarova E."/>
            <person name="Nykrynova M."/>
            <person name="Rychlik I."/>
        </authorList>
    </citation>
    <scope>NUCLEOTIDE SEQUENCE</scope>
    <source>
        <strain evidence="15">ET39</strain>
    </source>
</reference>
<keyword evidence="7 12" id="KW-0812">Transmembrane</keyword>
<evidence type="ECO:0000256" key="8">
    <source>
        <dbReference type="ARBA" id="ARBA00022777"/>
    </source>
</evidence>
<comment type="subcellular location">
    <subcellularLocation>
        <location evidence="1">Cell membrane</location>
        <topology evidence="1">Multi-pass membrane protein</topology>
    </subcellularLocation>
</comment>
<keyword evidence="16" id="KW-1185">Reference proteome</keyword>
<dbReference type="PANTHER" id="PTHR30175">
    <property type="entry name" value="PHOSPHOTRANSFERASE SYSTEM TRANSPORT PROTEIN"/>
    <property type="match status" value="1"/>
</dbReference>
<keyword evidence="6" id="KW-0598">Phosphotransferase system</keyword>
<proteinExistence type="predicted"/>
<dbReference type="InterPro" id="IPR050558">
    <property type="entry name" value="PTS_Sugar-Specific_Components"/>
</dbReference>
<dbReference type="InterPro" id="IPR003352">
    <property type="entry name" value="PTS_EIIC"/>
</dbReference>
<feature type="transmembrane region" description="Helical" evidence="12">
    <location>
        <begin position="110"/>
        <end position="139"/>
    </location>
</feature>
<feature type="transmembrane region" description="Helical" evidence="12">
    <location>
        <begin position="256"/>
        <end position="274"/>
    </location>
</feature>
<feature type="transmembrane region" description="Helical" evidence="12">
    <location>
        <begin position="286"/>
        <end position="307"/>
    </location>
</feature>
<keyword evidence="3" id="KW-1003">Cell membrane</keyword>
<evidence type="ECO:0000313" key="15">
    <source>
        <dbReference type="EMBL" id="MDM8157955.1"/>
    </source>
</evidence>
<feature type="transmembrane region" description="Helical" evidence="12">
    <location>
        <begin position="214"/>
        <end position="236"/>
    </location>
</feature>
<feature type="transmembrane region" description="Helical" evidence="12">
    <location>
        <begin position="151"/>
        <end position="175"/>
    </location>
</feature>
<evidence type="ECO:0000256" key="2">
    <source>
        <dbReference type="ARBA" id="ARBA00022448"/>
    </source>
</evidence>
<feature type="transmembrane region" description="Helical" evidence="12">
    <location>
        <begin position="436"/>
        <end position="458"/>
    </location>
</feature>
<dbReference type="PROSITE" id="PS51103">
    <property type="entry name" value="PTS_EIIC_TYPE_1"/>
    <property type="match status" value="1"/>
</dbReference>
<keyword evidence="2" id="KW-0813">Transport</keyword>
<evidence type="ECO:0000259" key="13">
    <source>
        <dbReference type="PROSITE" id="PS51098"/>
    </source>
</evidence>
<dbReference type="Proteomes" id="UP001529340">
    <property type="component" value="Unassembled WGS sequence"/>
</dbReference>
<evidence type="ECO:0000256" key="7">
    <source>
        <dbReference type="ARBA" id="ARBA00022692"/>
    </source>
</evidence>
<evidence type="ECO:0000256" key="10">
    <source>
        <dbReference type="ARBA" id="ARBA00023136"/>
    </source>
</evidence>
<evidence type="ECO:0000256" key="6">
    <source>
        <dbReference type="ARBA" id="ARBA00022683"/>
    </source>
</evidence>
<keyword evidence="8" id="KW-0418">Kinase</keyword>
<evidence type="ECO:0000256" key="12">
    <source>
        <dbReference type="SAM" id="Phobius"/>
    </source>
</evidence>
<evidence type="ECO:0000256" key="1">
    <source>
        <dbReference type="ARBA" id="ARBA00004651"/>
    </source>
</evidence>
<dbReference type="PROSITE" id="PS51098">
    <property type="entry name" value="PTS_EIIB_TYPE_1"/>
    <property type="match status" value="1"/>
</dbReference>
<feature type="transmembrane region" description="Helical" evidence="12">
    <location>
        <begin position="394"/>
        <end position="416"/>
    </location>
</feature>
<keyword evidence="9 12" id="KW-1133">Transmembrane helix</keyword>
<evidence type="ECO:0000256" key="9">
    <source>
        <dbReference type="ARBA" id="ARBA00022989"/>
    </source>
</evidence>
<dbReference type="InterPro" id="IPR036878">
    <property type="entry name" value="Glu_permease_IIB"/>
</dbReference>
<dbReference type="Pfam" id="PF00367">
    <property type="entry name" value="PTS_EIIB"/>
    <property type="match status" value="1"/>
</dbReference>
<feature type="domain" description="PTS EIIC type-1" evidence="14">
    <location>
        <begin position="113"/>
        <end position="465"/>
    </location>
</feature>
<feature type="active site" description="Phosphocysteine intermediate; for EIIB activity" evidence="11">
    <location>
        <position position="28"/>
    </location>
</feature>
<feature type="domain" description="PTS EIIB type-1" evidence="13">
    <location>
        <begin position="6"/>
        <end position="87"/>
    </location>
</feature>
<dbReference type="InterPro" id="IPR013013">
    <property type="entry name" value="PTS_EIIC_1"/>
</dbReference>
<dbReference type="RefSeq" id="WP_289608395.1">
    <property type="nucleotide sequence ID" value="NZ_JAUDCG010000054.1"/>
</dbReference>
<dbReference type="PANTHER" id="PTHR30175:SF1">
    <property type="entry name" value="PTS SYSTEM ARBUTIN-, CELLOBIOSE-, AND SALICIN-SPECIFIC EIIBC COMPONENT-RELATED"/>
    <property type="match status" value="1"/>
</dbReference>
<evidence type="ECO:0000256" key="11">
    <source>
        <dbReference type="PROSITE-ProRule" id="PRU00421"/>
    </source>
</evidence>
<sequence>MAKNYDALAKQVLELVGGRENVASAMHCYTRLRINCKDTSIVDLDAIKQLDVLGAQFTGEQLQVIIGNEVKEVYEAFIEQSGLQKEAMIDEKLDDVPAKKKWTIKGMLTGIVDAIVACVIPLIPILIGSGVLQAIVLIIQQFGWLPADSPTLVTINFVANAAFYFLPVFVGFFAAKKFGANVALGAMLGAALIHPTFVSMVTAGDAGSVFGLPIYSASYSSTIVPIILAVWVMSYVEKFISRYSPKAIRTILEPSLTLIIMIPLTFCLLAPLGAMLSDGFASLLTWFYGIFGPLAVAAFAAIVPWVVMVGIHIGTTAISVTTIAQTGIDAFMMPGFFISNFAQGAACLAVGIKAKTTELRSFAYSCAFSNVVPGISEPGMYGITLRYKTPMAGAMIGAAAGGLYFGLTGTGALQFLPPNIFAFVGYMGEGAFAGNLMNAIIGVVIAMVVAFIATMFLYKPEKENA</sequence>
<evidence type="ECO:0000256" key="4">
    <source>
        <dbReference type="ARBA" id="ARBA00022597"/>
    </source>
</evidence>
<accession>A0ABT7UEA6</accession>
<protein>
    <submittedName>
        <fullName evidence="15">PTS transporter subunit EIIC</fullName>
    </submittedName>
</protein>
<dbReference type="SUPFAM" id="SSF55604">
    <property type="entry name" value="Glucose permease domain IIB"/>
    <property type="match status" value="1"/>
</dbReference>
<dbReference type="EMBL" id="JAUDCG010000054">
    <property type="protein sequence ID" value="MDM8157955.1"/>
    <property type="molecule type" value="Genomic_DNA"/>
</dbReference>
<keyword evidence="4" id="KW-0762">Sugar transport</keyword>
<evidence type="ECO:0000256" key="5">
    <source>
        <dbReference type="ARBA" id="ARBA00022679"/>
    </source>
</evidence>
<keyword evidence="5" id="KW-0808">Transferase</keyword>
<reference evidence="15" key="1">
    <citation type="submission" date="2023-06" db="EMBL/GenBank/DDBJ databases">
        <title>Identification and characterization of horizontal gene transfer across gut microbiota members of farm animals based on homology search.</title>
        <authorList>
            <person name="Schwarzerova J."/>
            <person name="Nykrynova M."/>
            <person name="Jureckova K."/>
            <person name="Cejkova D."/>
            <person name="Rychlik I."/>
        </authorList>
    </citation>
    <scope>NUCLEOTIDE SEQUENCE</scope>
    <source>
        <strain evidence="15">ET39</strain>
    </source>
</reference>
<comment type="caution">
    <text evidence="15">The sequence shown here is derived from an EMBL/GenBank/DDBJ whole genome shotgun (WGS) entry which is preliminary data.</text>
</comment>
<feature type="transmembrane region" description="Helical" evidence="12">
    <location>
        <begin position="182"/>
        <end position="202"/>
    </location>
</feature>
<evidence type="ECO:0000259" key="14">
    <source>
        <dbReference type="PROSITE" id="PS51103"/>
    </source>
</evidence>
<name>A0ABT7UEA6_9FIRM</name>